<dbReference type="PROSITE" id="PS50005">
    <property type="entry name" value="TPR"/>
    <property type="match status" value="2"/>
</dbReference>
<reference evidence="3" key="1">
    <citation type="submission" date="2019-03" db="EMBL/GenBank/DDBJ databases">
        <title>Lake Tanganyika Metagenome-Assembled Genomes (MAGs).</title>
        <authorList>
            <person name="Tran P."/>
        </authorList>
    </citation>
    <scope>NUCLEOTIDE SEQUENCE</scope>
    <source>
        <strain evidence="3">K_DeepCast_65m_m2_066</strain>
    </source>
</reference>
<sequence length="876" mass="96135">MIRLSAYEHALDAERPVRHYDELAVSFPAVQQEIDSLLSLFDRGTNRAGILDAVTWQAIRAQGEILYTQLLTPAIRDLLKTSHAVDLLLYLDDTLVHIPWELLFDGAHFLCRRFSIGRSVSTAQTLAQSPQRKPAQPLHMLVVADPQGNLPAALQEGDTLQRELVTEGQHFQVDLRRPPVHMATITSALAQCDVLHYAGHAAYDANQVERSSWLLADSQLTAEQVAQLGGQGSMPALVFCNACQSGQTTTWQIDQAAGTAIYGLANAFLVAGTQHYIGTLWSIPDEPSALFAMELYRALARGATIGLALRSARQRLLTRYGADSVVWASYVLYGDPTSHYVDTALDQPAPATVEPVMPQAQPAPDRAVRRYTSMRIGIAATLCLVLGLGAWLATRLWPPSPAPVPAPRLAGPVVTPEDSSPLTPVMVAYRTLEQGELQQAHDRFQRLATATAPEVQGQGLAGLAAVAWARADLQHTEDWARQAERIDPEVVYSHVLRGHLLFHQGKTDDAMVAYRTATAKTHGLPWHYAVAYNRLGRLSTAQGDMPQALAYYDQALPLASGHPELAVVHSNKGYALATLGRPEEALAQYQQAMQINPQDPLSTMLLRDTARRLQLLQDREQQERIDKLTAELLQMRRDSKAPDTTGDDWTSRPLVLGFPPLQSQGVPSTRAGEDEVFLLRLGEALQAQRITIVERAVLDKILAELKLSTSALVQPEEAARVGRLIAARLMAIGALRRDGGETRLSLRVVDTETTVIQAFISVALALPLEREGSADQLVADLVQKLRTAYPRQGRLVEVTDHAVLVNLGTDHGVTPGLTLQVLQEDPLPSPEGQAPRTRRRQVGTIEIIEVEEARLSRARVVQHTTPFASGWKVREK</sequence>
<dbReference type="InterPro" id="IPR019734">
    <property type="entry name" value="TPR_rpt"/>
</dbReference>
<gene>
    <name evidence="3" type="ORF">FJZ47_18100</name>
</gene>
<dbReference type="SUPFAM" id="SSF48452">
    <property type="entry name" value="TPR-like"/>
    <property type="match status" value="2"/>
</dbReference>
<dbReference type="InterPro" id="IPR024983">
    <property type="entry name" value="CHAT_dom"/>
</dbReference>
<feature type="domain" description="CHAT" evidence="2">
    <location>
        <begin position="62"/>
        <end position="335"/>
    </location>
</feature>
<dbReference type="AlphaFoldDB" id="A0A937W2G7"/>
<accession>A0A937W2G7</accession>
<dbReference type="Pfam" id="PF12770">
    <property type="entry name" value="CHAT"/>
    <property type="match status" value="1"/>
</dbReference>
<evidence type="ECO:0000313" key="4">
    <source>
        <dbReference type="Proteomes" id="UP000712673"/>
    </source>
</evidence>
<evidence type="ECO:0000259" key="2">
    <source>
        <dbReference type="Pfam" id="PF12770"/>
    </source>
</evidence>
<name>A0A937W2G7_UNCTE</name>
<organism evidence="3 4">
    <name type="scientific">Tectimicrobiota bacterium</name>
    <dbReference type="NCBI Taxonomy" id="2528274"/>
    <lineage>
        <taxon>Bacteria</taxon>
        <taxon>Pseudomonadati</taxon>
        <taxon>Nitrospinota/Tectimicrobiota group</taxon>
        <taxon>Candidatus Tectimicrobiota</taxon>
    </lineage>
</organism>
<dbReference type="Gene3D" id="3.40.50.10610">
    <property type="entry name" value="ABC-type transport auxiliary lipoprotein component"/>
    <property type="match status" value="1"/>
</dbReference>
<dbReference type="PANTHER" id="PTHR10098:SF111">
    <property type="entry name" value="CHAT DOMAIN-CONTAINING PROTEIN"/>
    <property type="match status" value="1"/>
</dbReference>
<evidence type="ECO:0000256" key="1">
    <source>
        <dbReference type="PROSITE-ProRule" id="PRU00339"/>
    </source>
</evidence>
<dbReference type="Gene3D" id="1.25.40.10">
    <property type="entry name" value="Tetratricopeptide repeat domain"/>
    <property type="match status" value="1"/>
</dbReference>
<evidence type="ECO:0000313" key="3">
    <source>
        <dbReference type="EMBL" id="MBM3225693.1"/>
    </source>
</evidence>
<dbReference type="EMBL" id="VGLS01000656">
    <property type="protein sequence ID" value="MBM3225693.1"/>
    <property type="molecule type" value="Genomic_DNA"/>
</dbReference>
<protein>
    <submittedName>
        <fullName evidence="3">CHAT domain-containing protein</fullName>
    </submittedName>
</protein>
<proteinExistence type="predicted"/>
<dbReference type="Proteomes" id="UP000712673">
    <property type="component" value="Unassembled WGS sequence"/>
</dbReference>
<dbReference type="PANTHER" id="PTHR10098">
    <property type="entry name" value="RAPSYN-RELATED"/>
    <property type="match status" value="1"/>
</dbReference>
<feature type="repeat" description="TPR" evidence="1">
    <location>
        <begin position="529"/>
        <end position="562"/>
    </location>
</feature>
<keyword evidence="1" id="KW-0802">TPR repeat</keyword>
<comment type="caution">
    <text evidence="3">The sequence shown here is derived from an EMBL/GenBank/DDBJ whole genome shotgun (WGS) entry which is preliminary data.</text>
</comment>
<dbReference type="SMART" id="SM00028">
    <property type="entry name" value="TPR"/>
    <property type="match status" value="4"/>
</dbReference>
<dbReference type="Pfam" id="PF13424">
    <property type="entry name" value="TPR_12"/>
    <property type="match status" value="1"/>
</dbReference>
<dbReference type="Gene3D" id="3.40.50.1460">
    <property type="match status" value="1"/>
</dbReference>
<feature type="repeat" description="TPR" evidence="1">
    <location>
        <begin position="566"/>
        <end position="599"/>
    </location>
</feature>
<dbReference type="InterPro" id="IPR011990">
    <property type="entry name" value="TPR-like_helical_dom_sf"/>
</dbReference>